<dbReference type="SUPFAM" id="SSF53383">
    <property type="entry name" value="PLP-dependent transferases"/>
    <property type="match status" value="1"/>
</dbReference>
<feature type="domain" description="Aminotransferase class V" evidence="9">
    <location>
        <begin position="8"/>
        <end position="380"/>
    </location>
</feature>
<evidence type="ECO:0000256" key="3">
    <source>
        <dbReference type="ARBA" id="ARBA00022679"/>
    </source>
</evidence>
<keyword evidence="7" id="KW-0411">Iron-sulfur</keyword>
<comment type="caution">
    <text evidence="10">The sequence shown here is derived from an EMBL/GenBank/DDBJ whole genome shotgun (WGS) entry which is preliminary data.</text>
</comment>
<reference evidence="11" key="1">
    <citation type="journal article" date="2019" name="Int. J. Syst. Evol. Microbiol.">
        <title>The Global Catalogue of Microorganisms (GCM) 10K type strain sequencing project: providing services to taxonomists for standard genome sequencing and annotation.</title>
        <authorList>
            <consortium name="The Broad Institute Genomics Platform"/>
            <consortium name="The Broad Institute Genome Sequencing Center for Infectious Disease"/>
            <person name="Wu L."/>
            <person name="Ma J."/>
        </authorList>
    </citation>
    <scope>NUCLEOTIDE SEQUENCE [LARGE SCALE GENOMIC DNA]</scope>
    <source>
        <strain evidence="11">KCTC 33576</strain>
    </source>
</reference>
<evidence type="ECO:0000313" key="11">
    <source>
        <dbReference type="Proteomes" id="UP001597391"/>
    </source>
</evidence>
<dbReference type="PIRSF" id="PIRSF005572">
    <property type="entry name" value="NifS"/>
    <property type="match status" value="1"/>
</dbReference>
<dbReference type="Pfam" id="PF00266">
    <property type="entry name" value="Aminotran_5"/>
    <property type="match status" value="1"/>
</dbReference>
<sequence>MTTNRSAYFDHAATTPMESSAISVYAQRMAEVGNASSLHGPGRAARRVVEESRESIARAFGARPSELVFTGGGTESDNLALKGMFWSRNQDAERPILLISAIEHHAILDPAEWLQKHEGAQVVFIPVDERGVVDIRFIDNYLAEHGERVACVCVMWANNEIGTVQPIADVVAAAHEYGVPVHCDAVQAAGHLEVDFAESGLDSMAITAHKLGGPVGVGALFVRRELTLTPVIHGGGQERTIRSGTLDVAGIAAFAQAVSVASARRAEESARLALIRDDLVTRVRQAIPSAVLRGIDPFGPDRELRLPGNAHFTFENCEGDSLIYLLDSQGVAASTGSACQAGVPQPSHVLLAMGIEEREARGALRFSLGNTTSAEDVDLLLDVLPQAVERASAAGLASAGISR</sequence>
<protein>
    <submittedName>
        <fullName evidence="10">Cysteine desulfurase family protein</fullName>
    </submittedName>
</protein>
<dbReference type="InterPro" id="IPR016454">
    <property type="entry name" value="Cysteine_dSase"/>
</dbReference>
<comment type="catalytic activity">
    <reaction evidence="8">
        <text>(sulfur carrier)-H + L-cysteine = (sulfur carrier)-SH + L-alanine</text>
        <dbReference type="Rhea" id="RHEA:43892"/>
        <dbReference type="Rhea" id="RHEA-COMP:14737"/>
        <dbReference type="Rhea" id="RHEA-COMP:14739"/>
        <dbReference type="ChEBI" id="CHEBI:29917"/>
        <dbReference type="ChEBI" id="CHEBI:35235"/>
        <dbReference type="ChEBI" id="CHEBI:57972"/>
        <dbReference type="ChEBI" id="CHEBI:64428"/>
        <dbReference type="EC" id="2.8.1.7"/>
    </reaction>
</comment>
<keyword evidence="5" id="KW-0663">Pyridoxal phosphate</keyword>
<dbReference type="InterPro" id="IPR015424">
    <property type="entry name" value="PyrdxlP-dep_Trfase"/>
</dbReference>
<evidence type="ECO:0000256" key="7">
    <source>
        <dbReference type="ARBA" id="ARBA00023014"/>
    </source>
</evidence>
<dbReference type="EMBL" id="JBHUOP010000002">
    <property type="protein sequence ID" value="MFD2839708.1"/>
    <property type="molecule type" value="Genomic_DNA"/>
</dbReference>
<dbReference type="Gene3D" id="1.10.260.50">
    <property type="match status" value="1"/>
</dbReference>
<evidence type="ECO:0000256" key="2">
    <source>
        <dbReference type="ARBA" id="ARBA00006490"/>
    </source>
</evidence>
<gene>
    <name evidence="10" type="ORF">ACFSYH_03890</name>
</gene>
<evidence type="ECO:0000256" key="1">
    <source>
        <dbReference type="ARBA" id="ARBA00001933"/>
    </source>
</evidence>
<dbReference type="RefSeq" id="WP_377465249.1">
    <property type="nucleotide sequence ID" value="NZ_JBHUOP010000002.1"/>
</dbReference>
<name>A0ABW5XD86_9MICO</name>
<evidence type="ECO:0000256" key="6">
    <source>
        <dbReference type="ARBA" id="ARBA00023004"/>
    </source>
</evidence>
<dbReference type="Gene3D" id="3.40.640.10">
    <property type="entry name" value="Type I PLP-dependent aspartate aminotransferase-like (Major domain)"/>
    <property type="match status" value="1"/>
</dbReference>
<proteinExistence type="inferred from homology"/>
<keyword evidence="4" id="KW-0479">Metal-binding</keyword>
<keyword evidence="6" id="KW-0408">Iron</keyword>
<keyword evidence="11" id="KW-1185">Reference proteome</keyword>
<evidence type="ECO:0000256" key="5">
    <source>
        <dbReference type="ARBA" id="ARBA00022898"/>
    </source>
</evidence>
<evidence type="ECO:0000313" key="10">
    <source>
        <dbReference type="EMBL" id="MFD2839708.1"/>
    </source>
</evidence>
<dbReference type="Gene3D" id="3.90.1150.10">
    <property type="entry name" value="Aspartate Aminotransferase, domain 1"/>
    <property type="match status" value="1"/>
</dbReference>
<comment type="cofactor">
    <cofactor evidence="1">
        <name>pyridoxal 5'-phosphate</name>
        <dbReference type="ChEBI" id="CHEBI:597326"/>
    </cofactor>
</comment>
<comment type="similarity">
    <text evidence="2">Belongs to the class-V pyridoxal-phosphate-dependent aminotransferase family. NifS/IscS subfamily.</text>
</comment>
<dbReference type="PANTHER" id="PTHR11601:SF34">
    <property type="entry name" value="CYSTEINE DESULFURASE"/>
    <property type="match status" value="1"/>
</dbReference>
<dbReference type="PANTHER" id="PTHR11601">
    <property type="entry name" value="CYSTEINE DESULFURYLASE FAMILY MEMBER"/>
    <property type="match status" value="1"/>
</dbReference>
<accession>A0ABW5XD86</accession>
<organism evidence="10 11">
    <name type="scientific">Populibacterium corticicola</name>
    <dbReference type="NCBI Taxonomy" id="1812826"/>
    <lineage>
        <taxon>Bacteria</taxon>
        <taxon>Bacillati</taxon>
        <taxon>Actinomycetota</taxon>
        <taxon>Actinomycetes</taxon>
        <taxon>Micrococcales</taxon>
        <taxon>Jonesiaceae</taxon>
        <taxon>Populibacterium</taxon>
    </lineage>
</organism>
<dbReference type="InterPro" id="IPR015421">
    <property type="entry name" value="PyrdxlP-dep_Trfase_major"/>
</dbReference>
<evidence type="ECO:0000256" key="4">
    <source>
        <dbReference type="ARBA" id="ARBA00022723"/>
    </source>
</evidence>
<evidence type="ECO:0000259" key="9">
    <source>
        <dbReference type="Pfam" id="PF00266"/>
    </source>
</evidence>
<dbReference type="InterPro" id="IPR000192">
    <property type="entry name" value="Aminotrans_V_dom"/>
</dbReference>
<evidence type="ECO:0000256" key="8">
    <source>
        <dbReference type="ARBA" id="ARBA00050776"/>
    </source>
</evidence>
<keyword evidence="3" id="KW-0808">Transferase</keyword>
<dbReference type="InterPro" id="IPR015422">
    <property type="entry name" value="PyrdxlP-dep_Trfase_small"/>
</dbReference>
<dbReference type="Proteomes" id="UP001597391">
    <property type="component" value="Unassembled WGS sequence"/>
</dbReference>